<evidence type="ECO:0000256" key="1">
    <source>
        <dbReference type="SAM" id="MobiDB-lite"/>
    </source>
</evidence>
<reference evidence="2" key="1">
    <citation type="submission" date="2014-09" db="EMBL/GenBank/DDBJ databases">
        <title>Genome sequence of the luminous mushroom Mycena chlorophos for searching fungal bioluminescence genes.</title>
        <authorList>
            <person name="Tanaka Y."/>
            <person name="Kasuga D."/>
            <person name="Oba Y."/>
            <person name="Hase S."/>
            <person name="Sato K."/>
            <person name="Oba Y."/>
            <person name="Sakakibara Y."/>
        </authorList>
    </citation>
    <scope>NUCLEOTIDE SEQUENCE</scope>
</reference>
<feature type="compositionally biased region" description="Basic and acidic residues" evidence="1">
    <location>
        <begin position="9"/>
        <end position="20"/>
    </location>
</feature>
<keyword evidence="3" id="KW-1185">Reference proteome</keyword>
<accession>A0ABQ0LJE6</accession>
<dbReference type="Proteomes" id="UP000815677">
    <property type="component" value="Unassembled WGS sequence"/>
</dbReference>
<evidence type="ECO:0000313" key="2">
    <source>
        <dbReference type="EMBL" id="GAT51203.1"/>
    </source>
</evidence>
<protein>
    <submittedName>
        <fullName evidence="2">Uncharacterized protein</fullName>
    </submittedName>
</protein>
<feature type="region of interest" description="Disordered" evidence="1">
    <location>
        <begin position="1"/>
        <end position="22"/>
    </location>
</feature>
<organism evidence="2 3">
    <name type="scientific">Mycena chlorophos</name>
    <name type="common">Agaric fungus</name>
    <name type="synonym">Agaricus chlorophos</name>
    <dbReference type="NCBI Taxonomy" id="658473"/>
    <lineage>
        <taxon>Eukaryota</taxon>
        <taxon>Fungi</taxon>
        <taxon>Dikarya</taxon>
        <taxon>Basidiomycota</taxon>
        <taxon>Agaricomycotina</taxon>
        <taxon>Agaricomycetes</taxon>
        <taxon>Agaricomycetidae</taxon>
        <taxon>Agaricales</taxon>
        <taxon>Marasmiineae</taxon>
        <taxon>Mycenaceae</taxon>
        <taxon>Mycena</taxon>
    </lineage>
</organism>
<evidence type="ECO:0000313" key="3">
    <source>
        <dbReference type="Proteomes" id="UP000815677"/>
    </source>
</evidence>
<gene>
    <name evidence="2" type="ORF">MCHLO_08364</name>
</gene>
<sequence>MPLSGSKLGTDEQQRNDIGGRMRAYPVETSLRSAPAGRVGLGTWRLAVVGAVPGWVASARHPRREQAPAVAYACAHGGGWADFVAWAWWAQTPGRAEQWHSWSIVELASGPSRPADTSFPAA</sequence>
<proteinExistence type="predicted"/>
<dbReference type="EMBL" id="DF846995">
    <property type="protein sequence ID" value="GAT51203.1"/>
    <property type="molecule type" value="Genomic_DNA"/>
</dbReference>
<name>A0ABQ0LJE6_MYCCL</name>